<dbReference type="EMBL" id="UYRX01000259">
    <property type="protein sequence ID" value="VDK78787.1"/>
    <property type="molecule type" value="Genomic_DNA"/>
</dbReference>
<evidence type="ECO:0000313" key="4">
    <source>
        <dbReference type="EMBL" id="VDK78787.1"/>
    </source>
</evidence>
<dbReference type="AlphaFoldDB" id="A0A3P6T1E7"/>
<evidence type="ECO:0000256" key="1">
    <source>
        <dbReference type="ARBA" id="ARBA00007347"/>
    </source>
</evidence>
<organism evidence="4 5">
    <name type="scientific">Litomosoides sigmodontis</name>
    <name type="common">Filarial nematode worm</name>
    <dbReference type="NCBI Taxonomy" id="42156"/>
    <lineage>
        <taxon>Eukaryota</taxon>
        <taxon>Metazoa</taxon>
        <taxon>Ecdysozoa</taxon>
        <taxon>Nematoda</taxon>
        <taxon>Chromadorea</taxon>
        <taxon>Rhabditida</taxon>
        <taxon>Spirurina</taxon>
        <taxon>Spiruromorpha</taxon>
        <taxon>Filarioidea</taxon>
        <taxon>Onchocercidae</taxon>
        <taxon>Litomosoides</taxon>
    </lineage>
</organism>
<comment type="similarity">
    <text evidence="1 3">Belongs to the CMC family.</text>
</comment>
<keyword evidence="3" id="KW-0496">Mitochondrion</keyword>
<keyword evidence="2" id="KW-1015">Disulfide bond</keyword>
<name>A0A3P6T1E7_LITSI</name>
<reference evidence="4 5" key="1">
    <citation type="submission" date="2018-08" db="EMBL/GenBank/DDBJ databases">
        <authorList>
            <person name="Laetsch R D."/>
            <person name="Stevens L."/>
            <person name="Kumar S."/>
            <person name="Blaxter L. M."/>
        </authorList>
    </citation>
    <scope>NUCLEOTIDE SEQUENCE [LARGE SCALE GENOMIC DNA]</scope>
</reference>
<protein>
    <recommendedName>
        <fullName evidence="3">COX assembly mitochondrial protein</fullName>
    </recommendedName>
</protein>
<comment type="subcellular location">
    <subcellularLocation>
        <location evidence="3">Mitochondrion</location>
    </subcellularLocation>
</comment>
<dbReference type="Pfam" id="PF08583">
    <property type="entry name" value="Cmc1"/>
    <property type="match status" value="1"/>
</dbReference>
<dbReference type="OrthoDB" id="532630at2759"/>
<proteinExistence type="inferred from homology"/>
<dbReference type="STRING" id="42156.A0A3P6T1E7"/>
<dbReference type="GO" id="GO:0005739">
    <property type="term" value="C:mitochondrion"/>
    <property type="evidence" value="ECO:0007669"/>
    <property type="project" value="UniProtKB-SubCell"/>
</dbReference>
<sequence length="145" mass="16720">MITTDIMSSENLSSVSAVENIFPKHGSVDGKDGVDGLVVHKMQADLSCYSHTIECNFLIERLHQCYKEHFIKKFFGYCDKMASDVSLCCHEERVLKRKSNPRYASRAEENYCLPESSYTATLKKLKEEGVLIVRPEDCEQQRFWK</sequence>
<accession>A0A3P6T1E7</accession>
<dbReference type="Proteomes" id="UP000277928">
    <property type="component" value="Unassembled WGS sequence"/>
</dbReference>
<dbReference type="OMA" id="SHTIECN"/>
<gene>
    <name evidence="4" type="ORF">NLS_LOCUS4217</name>
</gene>
<dbReference type="InterPro" id="IPR013892">
    <property type="entry name" value="Cyt_c_biogenesis_Cmc1-like"/>
</dbReference>
<evidence type="ECO:0000256" key="3">
    <source>
        <dbReference type="RuleBase" id="RU364104"/>
    </source>
</evidence>
<evidence type="ECO:0000313" key="5">
    <source>
        <dbReference type="Proteomes" id="UP000277928"/>
    </source>
</evidence>
<evidence type="ECO:0000256" key="2">
    <source>
        <dbReference type="ARBA" id="ARBA00023157"/>
    </source>
</evidence>
<keyword evidence="5" id="KW-1185">Reference proteome</keyword>